<evidence type="ECO:0000313" key="3">
    <source>
        <dbReference type="EMBL" id="QFY45096.1"/>
    </source>
</evidence>
<dbReference type="PANTHER" id="PTHR33371:SF4">
    <property type="entry name" value="INTERMEMBRANE PHOSPHOLIPID TRANSPORT SYSTEM BINDING PROTEIN MLAD"/>
    <property type="match status" value="1"/>
</dbReference>
<name>A0A5Q0BTV6_9GAMM</name>
<accession>A0A5Q0BTV6</accession>
<dbReference type="OrthoDB" id="9788420at2"/>
<proteinExistence type="predicted"/>
<dbReference type="GO" id="GO:0005543">
    <property type="term" value="F:phospholipid binding"/>
    <property type="evidence" value="ECO:0007669"/>
    <property type="project" value="TreeGrafter"/>
</dbReference>
<evidence type="ECO:0000313" key="4">
    <source>
        <dbReference type="Proteomes" id="UP000325755"/>
    </source>
</evidence>
<organism evidence="3 4">
    <name type="scientific">Candidatus Methylospira mobilis</name>
    <dbReference type="NCBI Taxonomy" id="1808979"/>
    <lineage>
        <taxon>Bacteria</taxon>
        <taxon>Pseudomonadati</taxon>
        <taxon>Pseudomonadota</taxon>
        <taxon>Gammaproteobacteria</taxon>
        <taxon>Methylococcales</taxon>
        <taxon>Methylococcaceae</taxon>
        <taxon>Candidatus Methylospira</taxon>
    </lineage>
</organism>
<dbReference type="AlphaFoldDB" id="A0A5Q0BTV6"/>
<dbReference type="Proteomes" id="UP000325755">
    <property type="component" value="Chromosome"/>
</dbReference>
<dbReference type="FunCoup" id="A0A5Q0BTV6">
    <property type="interactions" value="126"/>
</dbReference>
<protein>
    <submittedName>
        <fullName evidence="3">Outer membrane lipid asymmetry maintenance protein MlaD</fullName>
    </submittedName>
</protein>
<dbReference type="EMBL" id="CP044205">
    <property type="protein sequence ID" value="QFY45096.1"/>
    <property type="molecule type" value="Genomic_DNA"/>
</dbReference>
<gene>
    <name evidence="3" type="primary">mlaD</name>
    <name evidence="3" type="ORF">F6R98_12360</name>
</gene>
<evidence type="ECO:0000256" key="1">
    <source>
        <dbReference type="SAM" id="MobiDB-lite"/>
    </source>
</evidence>
<dbReference type="InterPro" id="IPR052336">
    <property type="entry name" value="MlaD_Phospholipid_Transporter"/>
</dbReference>
<dbReference type="NCBIfam" id="TIGR04430">
    <property type="entry name" value="OM_asym_MlaD"/>
    <property type="match status" value="1"/>
</dbReference>
<evidence type="ECO:0000259" key="2">
    <source>
        <dbReference type="Pfam" id="PF02470"/>
    </source>
</evidence>
<reference evidence="3 4" key="1">
    <citation type="submission" date="2019-09" db="EMBL/GenBank/DDBJ databases">
        <title>Ecophysiology of the spiral-shaped methanotroph Methylospira mobilis as revealed by the complete genome sequence.</title>
        <authorList>
            <person name="Oshkin I.Y."/>
            <person name="Dedysh S.N."/>
            <person name="Miroshnikov K."/>
            <person name="Danilova O.V."/>
            <person name="Hakobyan A."/>
            <person name="Liesack W."/>
        </authorList>
    </citation>
    <scope>NUCLEOTIDE SEQUENCE [LARGE SCALE GENOMIC DNA]</scope>
    <source>
        <strain evidence="3 4">Shm1</strain>
    </source>
</reference>
<dbReference type="PANTHER" id="PTHR33371">
    <property type="entry name" value="INTERMEMBRANE PHOSPHOLIPID TRANSPORT SYSTEM BINDING PROTEIN MLAD-RELATED"/>
    <property type="match status" value="1"/>
</dbReference>
<dbReference type="GO" id="GO:0005548">
    <property type="term" value="F:phospholipid transporter activity"/>
    <property type="evidence" value="ECO:0007669"/>
    <property type="project" value="TreeGrafter"/>
</dbReference>
<feature type="domain" description="Mce/MlaD" evidence="2">
    <location>
        <begin position="40"/>
        <end position="118"/>
    </location>
</feature>
<feature type="region of interest" description="Disordered" evidence="1">
    <location>
        <begin position="153"/>
        <end position="204"/>
    </location>
</feature>
<keyword evidence="4" id="KW-1185">Reference proteome</keyword>
<dbReference type="Pfam" id="PF02470">
    <property type="entry name" value="MlaD"/>
    <property type="match status" value="1"/>
</dbReference>
<dbReference type="InterPro" id="IPR030970">
    <property type="entry name" value="ABC_MlaD"/>
</dbReference>
<dbReference type="InParanoid" id="A0A5Q0BTV6"/>
<sequence length="204" mass="21974">MQSRVMETWVGVFVALGLLGLFFLAMQVSNLGALKFEDNSYTVTARFSNVGSLKVRAPVSMSGVRVGRVSAIRFDKKSFEAVVEMKIDPYFNTIPSDTSASILTQGLLGEQYIGLTPGALDEPLTDGDKIEMTQSAMILEQLISRFLFSKAEEGSNKQQAEPAPAAHSAEKPKPPAMAKKIAATPVKAGVVSAAPRETRKNGQH</sequence>
<dbReference type="InterPro" id="IPR003399">
    <property type="entry name" value="Mce/MlaD"/>
</dbReference>
<dbReference type="KEGG" id="mmob:F6R98_12360"/>
<feature type="compositionally biased region" description="Low complexity" evidence="1">
    <location>
        <begin position="176"/>
        <end position="185"/>
    </location>
</feature>